<evidence type="ECO:0000313" key="2">
    <source>
        <dbReference type="EMBL" id="PUZ51362.1"/>
    </source>
</evidence>
<dbReference type="AlphaFoldDB" id="A0A2T7D6Z6"/>
<evidence type="ECO:0000313" key="3">
    <source>
        <dbReference type="Proteomes" id="UP000244336"/>
    </source>
</evidence>
<dbReference type="Proteomes" id="UP000244336">
    <property type="component" value="Chromosome 6"/>
</dbReference>
<dbReference type="Gramene" id="PUZ51362">
    <property type="protein sequence ID" value="PUZ51362"/>
    <property type="gene ID" value="GQ55_6G178300"/>
</dbReference>
<evidence type="ECO:0000256" key="1">
    <source>
        <dbReference type="SAM" id="MobiDB-lite"/>
    </source>
</evidence>
<feature type="compositionally biased region" description="Basic and acidic residues" evidence="1">
    <location>
        <begin position="8"/>
        <end position="22"/>
    </location>
</feature>
<feature type="region of interest" description="Disordered" evidence="1">
    <location>
        <begin position="35"/>
        <end position="72"/>
    </location>
</feature>
<protein>
    <recommendedName>
        <fullName evidence="4">DUF834 domain-containing protein</fullName>
    </recommendedName>
</protein>
<proteinExistence type="predicted"/>
<gene>
    <name evidence="2" type="ORF">GQ55_6G178300</name>
</gene>
<feature type="region of interest" description="Disordered" evidence="1">
    <location>
        <begin position="1"/>
        <end position="23"/>
    </location>
</feature>
<feature type="compositionally biased region" description="Basic and acidic residues" evidence="1">
    <location>
        <begin position="120"/>
        <end position="135"/>
    </location>
</feature>
<feature type="compositionally biased region" description="Low complexity" evidence="1">
    <location>
        <begin position="35"/>
        <end position="53"/>
    </location>
</feature>
<name>A0A2T7D6Z6_9POAL</name>
<reference evidence="2 3" key="1">
    <citation type="submission" date="2018-04" db="EMBL/GenBank/DDBJ databases">
        <title>WGS assembly of Panicum hallii var. hallii HAL2.</title>
        <authorList>
            <person name="Lovell J."/>
            <person name="Jenkins J."/>
            <person name="Lowry D."/>
            <person name="Mamidi S."/>
            <person name="Sreedasyam A."/>
            <person name="Weng X."/>
            <person name="Barry K."/>
            <person name="Bonette J."/>
            <person name="Campitelli B."/>
            <person name="Daum C."/>
            <person name="Gordon S."/>
            <person name="Gould B."/>
            <person name="Lipzen A."/>
            <person name="MacQueen A."/>
            <person name="Palacio-Mejia J."/>
            <person name="Plott C."/>
            <person name="Shakirov E."/>
            <person name="Shu S."/>
            <person name="Yoshinaga Y."/>
            <person name="Zane M."/>
            <person name="Rokhsar D."/>
            <person name="Grimwood J."/>
            <person name="Schmutz J."/>
            <person name="Juenger T."/>
        </authorList>
    </citation>
    <scope>NUCLEOTIDE SEQUENCE [LARGE SCALE GENOMIC DNA]</scope>
    <source>
        <strain evidence="3">cv. HAL2</strain>
    </source>
</reference>
<dbReference type="EMBL" id="CM009754">
    <property type="protein sequence ID" value="PUZ51362.1"/>
    <property type="molecule type" value="Genomic_DNA"/>
</dbReference>
<organism evidence="2 3">
    <name type="scientific">Panicum hallii var. hallii</name>
    <dbReference type="NCBI Taxonomy" id="1504633"/>
    <lineage>
        <taxon>Eukaryota</taxon>
        <taxon>Viridiplantae</taxon>
        <taxon>Streptophyta</taxon>
        <taxon>Embryophyta</taxon>
        <taxon>Tracheophyta</taxon>
        <taxon>Spermatophyta</taxon>
        <taxon>Magnoliopsida</taxon>
        <taxon>Liliopsida</taxon>
        <taxon>Poales</taxon>
        <taxon>Poaceae</taxon>
        <taxon>PACMAD clade</taxon>
        <taxon>Panicoideae</taxon>
        <taxon>Panicodae</taxon>
        <taxon>Paniceae</taxon>
        <taxon>Panicinae</taxon>
        <taxon>Panicum</taxon>
        <taxon>Panicum sect. Panicum</taxon>
    </lineage>
</organism>
<feature type="region of interest" description="Disordered" evidence="1">
    <location>
        <begin position="111"/>
        <end position="135"/>
    </location>
</feature>
<keyword evidence="3" id="KW-1185">Reference proteome</keyword>
<evidence type="ECO:0008006" key="4">
    <source>
        <dbReference type="Google" id="ProtNLM"/>
    </source>
</evidence>
<accession>A0A2T7D6Z6</accession>
<sequence length="135" mass="13939">MILKRSSVHHESEEKPNAHESTRIWGKLLGAVAGATRPAAAAEAPRQPGPLLHGRGRRGKAGHMGGDGARALRALGSGRGEHRAATAGGTYSSSGPLLLLGEVVEAGRGGPDGVGVKWPLLEKEGRGETESLRES</sequence>